<dbReference type="Gene3D" id="3.30.230.10">
    <property type="match status" value="1"/>
</dbReference>
<comment type="similarity">
    <text evidence="1 10">Belongs to the GHMP kinase family. IspE subfamily.</text>
</comment>
<evidence type="ECO:0000256" key="6">
    <source>
        <dbReference type="ARBA" id="ARBA00022777"/>
    </source>
</evidence>
<keyword evidence="4 10" id="KW-0808">Transferase</keyword>
<evidence type="ECO:0000256" key="1">
    <source>
        <dbReference type="ARBA" id="ARBA00009684"/>
    </source>
</evidence>
<evidence type="ECO:0000256" key="5">
    <source>
        <dbReference type="ARBA" id="ARBA00022741"/>
    </source>
</evidence>
<evidence type="ECO:0000256" key="4">
    <source>
        <dbReference type="ARBA" id="ARBA00022679"/>
    </source>
</evidence>
<dbReference type="InterPro" id="IPR004424">
    <property type="entry name" value="IspE"/>
</dbReference>
<comment type="catalytic activity">
    <reaction evidence="10">
        <text>4-CDP-2-C-methyl-D-erythritol + ATP = 4-CDP-2-C-methyl-D-erythritol 2-phosphate + ADP + H(+)</text>
        <dbReference type="Rhea" id="RHEA:18437"/>
        <dbReference type="ChEBI" id="CHEBI:15378"/>
        <dbReference type="ChEBI" id="CHEBI:30616"/>
        <dbReference type="ChEBI" id="CHEBI:57823"/>
        <dbReference type="ChEBI" id="CHEBI:57919"/>
        <dbReference type="ChEBI" id="CHEBI:456216"/>
        <dbReference type="EC" id="2.7.1.148"/>
    </reaction>
</comment>
<evidence type="ECO:0000256" key="9">
    <source>
        <dbReference type="ARBA" id="ARBA00032554"/>
    </source>
</evidence>
<feature type="domain" description="GHMP kinase C-terminal" evidence="12">
    <location>
        <begin position="194"/>
        <end position="257"/>
    </location>
</feature>
<sequence length="280" mass="29980">MPDLTLPAPAKLNLFLHITGRRPDGYHNLQTLFQLLDYGDQLDISLRSDSEIRLQPTLPGVPEQDNLVVKAARALQQATGARRGADIYLHKRLPMGGGIGGGSSDAASALIGLNHLWNCGLSRPALAALGARLGADIPVFVEARTAWAEGIGEQLQAIEMPEKWFLVLAPKCTVSTASIFSRRELTRDTTAITVAAFLERGGRNDCQALVAGLYPPVDEALRWLSQHSPAQMTGTGACIFAAFASAAQAQAVLAQRPAHIPGFVAKGINRSPVYDRLPMS</sequence>
<dbReference type="InterPro" id="IPR013750">
    <property type="entry name" value="GHMP_kinase_C_dom"/>
</dbReference>
<dbReference type="EMBL" id="VHSG01000005">
    <property type="protein sequence ID" value="TQV84796.1"/>
    <property type="molecule type" value="Genomic_DNA"/>
</dbReference>
<evidence type="ECO:0000259" key="11">
    <source>
        <dbReference type="Pfam" id="PF00288"/>
    </source>
</evidence>
<keyword evidence="14" id="KW-1185">Reference proteome</keyword>
<feature type="domain" description="GHMP kinase N-terminal" evidence="11">
    <location>
        <begin position="66"/>
        <end position="141"/>
    </location>
</feature>
<proteinExistence type="inferred from homology"/>
<dbReference type="SUPFAM" id="SSF54211">
    <property type="entry name" value="Ribosomal protein S5 domain 2-like"/>
    <property type="match status" value="1"/>
</dbReference>
<dbReference type="RefSeq" id="WP_142903002.1">
    <property type="nucleotide sequence ID" value="NZ_ML660088.1"/>
</dbReference>
<dbReference type="GO" id="GO:0050515">
    <property type="term" value="F:4-(cytidine 5'-diphospho)-2-C-methyl-D-erythritol kinase activity"/>
    <property type="evidence" value="ECO:0007669"/>
    <property type="project" value="UniProtKB-UniRule"/>
</dbReference>
<dbReference type="EC" id="2.7.1.148" evidence="2 10"/>
<gene>
    <name evidence="10 13" type="primary">ispE</name>
    <name evidence="13" type="ORF">FKG94_04565</name>
</gene>
<keyword evidence="8 10" id="KW-0414">Isoprene biosynthesis</keyword>
<reference evidence="13 14" key="1">
    <citation type="submission" date="2019-06" db="EMBL/GenBank/DDBJ databases">
        <title>Whole genome sequence for Cellvibrionaceae sp. R142.</title>
        <authorList>
            <person name="Wang G."/>
        </authorList>
    </citation>
    <scope>NUCLEOTIDE SEQUENCE [LARGE SCALE GENOMIC DNA]</scope>
    <source>
        <strain evidence="13 14">R142</strain>
    </source>
</reference>
<dbReference type="HAMAP" id="MF_00061">
    <property type="entry name" value="IspE"/>
    <property type="match status" value="1"/>
</dbReference>
<dbReference type="UniPathway" id="UPA00056">
    <property type="reaction ID" value="UER00094"/>
</dbReference>
<evidence type="ECO:0000313" key="13">
    <source>
        <dbReference type="EMBL" id="TQV84796.1"/>
    </source>
</evidence>
<comment type="function">
    <text evidence="10">Catalyzes the phosphorylation of the position 2 hydroxy group of 4-diphosphocytidyl-2C-methyl-D-erythritol.</text>
</comment>
<dbReference type="PANTHER" id="PTHR43527">
    <property type="entry name" value="4-DIPHOSPHOCYTIDYL-2-C-METHYL-D-ERYTHRITOL KINASE, CHLOROPLASTIC"/>
    <property type="match status" value="1"/>
</dbReference>
<dbReference type="AlphaFoldDB" id="A0A545U5R1"/>
<evidence type="ECO:0000259" key="12">
    <source>
        <dbReference type="Pfam" id="PF08544"/>
    </source>
</evidence>
<evidence type="ECO:0000256" key="7">
    <source>
        <dbReference type="ARBA" id="ARBA00022840"/>
    </source>
</evidence>
<keyword evidence="5 10" id="KW-0547">Nucleotide-binding</keyword>
<comment type="pathway">
    <text evidence="10">Isoprenoid biosynthesis; isopentenyl diphosphate biosynthesis via DXP pathway; isopentenyl diphosphate from 1-deoxy-D-xylulose 5-phosphate: step 3/6.</text>
</comment>
<dbReference type="GO" id="GO:0019288">
    <property type="term" value="P:isopentenyl diphosphate biosynthetic process, methylerythritol 4-phosphate pathway"/>
    <property type="evidence" value="ECO:0007669"/>
    <property type="project" value="UniProtKB-UniRule"/>
</dbReference>
<dbReference type="InterPro" id="IPR036554">
    <property type="entry name" value="GHMP_kinase_C_sf"/>
</dbReference>
<dbReference type="Gene3D" id="3.30.70.890">
    <property type="entry name" value="GHMP kinase, C-terminal domain"/>
    <property type="match status" value="1"/>
</dbReference>
<dbReference type="Pfam" id="PF08544">
    <property type="entry name" value="GHMP_kinases_C"/>
    <property type="match status" value="1"/>
</dbReference>
<evidence type="ECO:0000313" key="14">
    <source>
        <dbReference type="Proteomes" id="UP000319732"/>
    </source>
</evidence>
<dbReference type="PANTHER" id="PTHR43527:SF2">
    <property type="entry name" value="4-DIPHOSPHOCYTIDYL-2-C-METHYL-D-ERYTHRITOL KINASE, CHLOROPLASTIC"/>
    <property type="match status" value="1"/>
</dbReference>
<feature type="active site" evidence="10">
    <location>
        <position position="11"/>
    </location>
</feature>
<evidence type="ECO:0000256" key="8">
    <source>
        <dbReference type="ARBA" id="ARBA00023229"/>
    </source>
</evidence>
<accession>A0A545U5R1</accession>
<dbReference type="OrthoDB" id="9809438at2"/>
<dbReference type="PIRSF" id="PIRSF010376">
    <property type="entry name" value="IspE"/>
    <property type="match status" value="1"/>
</dbReference>
<protein>
    <recommendedName>
        <fullName evidence="3 10">4-diphosphocytidyl-2-C-methyl-D-erythritol kinase</fullName>
        <shortName evidence="10">CMK</shortName>
        <ecNumber evidence="2 10">2.7.1.148</ecNumber>
    </recommendedName>
    <alternativeName>
        <fullName evidence="9 10">4-(cytidine-5'-diphospho)-2-C-methyl-D-erythritol kinase</fullName>
    </alternativeName>
</protein>
<evidence type="ECO:0000256" key="2">
    <source>
        <dbReference type="ARBA" id="ARBA00012052"/>
    </source>
</evidence>
<dbReference type="InterPro" id="IPR014721">
    <property type="entry name" value="Ribsml_uS5_D2-typ_fold_subgr"/>
</dbReference>
<dbReference type="Proteomes" id="UP000319732">
    <property type="component" value="Unassembled WGS sequence"/>
</dbReference>
<feature type="binding site" evidence="10">
    <location>
        <begin position="94"/>
        <end position="104"/>
    </location>
    <ligand>
        <name>ATP</name>
        <dbReference type="ChEBI" id="CHEBI:30616"/>
    </ligand>
</feature>
<dbReference type="Pfam" id="PF00288">
    <property type="entry name" value="GHMP_kinases_N"/>
    <property type="match status" value="1"/>
</dbReference>
<evidence type="ECO:0000256" key="3">
    <source>
        <dbReference type="ARBA" id="ARBA00017473"/>
    </source>
</evidence>
<organism evidence="13 14">
    <name type="scientific">Exilibacterium tricleocarpae</name>
    <dbReference type="NCBI Taxonomy" id="2591008"/>
    <lineage>
        <taxon>Bacteria</taxon>
        <taxon>Pseudomonadati</taxon>
        <taxon>Pseudomonadota</taxon>
        <taxon>Gammaproteobacteria</taxon>
        <taxon>Cellvibrionales</taxon>
        <taxon>Cellvibrionaceae</taxon>
        <taxon>Exilibacterium</taxon>
    </lineage>
</organism>
<dbReference type="GO" id="GO:0005524">
    <property type="term" value="F:ATP binding"/>
    <property type="evidence" value="ECO:0007669"/>
    <property type="project" value="UniProtKB-UniRule"/>
</dbReference>
<dbReference type="SUPFAM" id="SSF55060">
    <property type="entry name" value="GHMP Kinase, C-terminal domain"/>
    <property type="match status" value="1"/>
</dbReference>
<dbReference type="GO" id="GO:0016114">
    <property type="term" value="P:terpenoid biosynthetic process"/>
    <property type="evidence" value="ECO:0007669"/>
    <property type="project" value="UniProtKB-UniRule"/>
</dbReference>
<dbReference type="InterPro" id="IPR006204">
    <property type="entry name" value="GHMP_kinase_N_dom"/>
</dbReference>
<keyword evidence="7 10" id="KW-0067">ATP-binding</keyword>
<name>A0A545U5R1_9GAMM</name>
<evidence type="ECO:0000256" key="10">
    <source>
        <dbReference type="HAMAP-Rule" id="MF_00061"/>
    </source>
</evidence>
<keyword evidence="6 10" id="KW-0418">Kinase</keyword>
<dbReference type="InterPro" id="IPR020568">
    <property type="entry name" value="Ribosomal_Su5_D2-typ_SF"/>
</dbReference>
<feature type="active site" evidence="10">
    <location>
        <position position="136"/>
    </location>
</feature>
<dbReference type="NCBIfam" id="TIGR00154">
    <property type="entry name" value="ispE"/>
    <property type="match status" value="1"/>
</dbReference>
<comment type="caution">
    <text evidence="13">The sequence shown here is derived from an EMBL/GenBank/DDBJ whole genome shotgun (WGS) entry which is preliminary data.</text>
</comment>